<feature type="non-terminal residue" evidence="11">
    <location>
        <position position="1"/>
    </location>
</feature>
<dbReference type="FunFam" id="3.40.50.2000:FF:000066">
    <property type="entry name" value="UDP-glucuronosyltransferase 1-1"/>
    <property type="match status" value="1"/>
</dbReference>
<evidence type="ECO:0000256" key="9">
    <source>
        <dbReference type="ARBA" id="ARBA00023180"/>
    </source>
</evidence>
<feature type="chain" id="PRO_5029650883" description="glucuronosyltransferase" evidence="10">
    <location>
        <begin position="21"/>
        <end position="280"/>
    </location>
</feature>
<evidence type="ECO:0000256" key="3">
    <source>
        <dbReference type="ARBA" id="ARBA00012544"/>
    </source>
</evidence>
<name>A0A7K5GQ93_9AVES</name>
<keyword evidence="4" id="KW-0328">Glycosyltransferase</keyword>
<keyword evidence="9" id="KW-0325">Glycoprotein</keyword>
<dbReference type="PANTHER" id="PTHR48043">
    <property type="entry name" value="EG:EG0003.4 PROTEIN-RELATED"/>
    <property type="match status" value="1"/>
</dbReference>
<keyword evidence="8" id="KW-0472">Membrane</keyword>
<dbReference type="SUPFAM" id="SSF53756">
    <property type="entry name" value="UDP-Glycosyltransferase/glycogen phosphorylase"/>
    <property type="match status" value="1"/>
</dbReference>
<evidence type="ECO:0000256" key="1">
    <source>
        <dbReference type="ARBA" id="ARBA00004167"/>
    </source>
</evidence>
<comment type="subcellular location">
    <subcellularLocation>
        <location evidence="1">Membrane</location>
        <topology evidence="1">Single-pass membrane protein</topology>
    </subcellularLocation>
</comment>
<comment type="similarity">
    <text evidence="2">Belongs to the UDP-glycosyltransferase family.</text>
</comment>
<dbReference type="Proteomes" id="UP000541181">
    <property type="component" value="Unassembled WGS sequence"/>
</dbReference>
<dbReference type="OrthoDB" id="5835829at2759"/>
<evidence type="ECO:0000256" key="10">
    <source>
        <dbReference type="SAM" id="SignalP"/>
    </source>
</evidence>
<keyword evidence="5 11" id="KW-0808">Transferase</keyword>
<dbReference type="EMBL" id="VZRC01000399">
    <property type="protein sequence ID" value="NWS59154.1"/>
    <property type="molecule type" value="Genomic_DNA"/>
</dbReference>
<accession>A0A7K5GQ93</accession>
<keyword evidence="12" id="KW-1185">Reference proteome</keyword>
<dbReference type="GO" id="GO:0016020">
    <property type="term" value="C:membrane"/>
    <property type="evidence" value="ECO:0007669"/>
    <property type="project" value="UniProtKB-SubCell"/>
</dbReference>
<dbReference type="AlphaFoldDB" id="A0A7K5GQ93"/>
<evidence type="ECO:0000256" key="6">
    <source>
        <dbReference type="ARBA" id="ARBA00022692"/>
    </source>
</evidence>
<sequence length="280" mass="31687">HLQVPATLVLLLSMLSLAAGGKLLVVPVDGSHWLSMREVLDSLSRKGHEIVVVAPEATLYIKPTKNFVMKMYPVPLKQNEIDEIFQLFLQDVLEEGSFLERFFKVYQSMKRLSDLAISGCALLLYYKELVRELEETKFDAVLTDPVLPCGPILAEHLSVPSVFFLRGIPCGLEFEATQCPSPPSYVPRMFTDLTDSMNFLQRVKNLMFGILNYFLCDFMLQPHAKLASEFLQRDVTVPDLLRQASIWLIRLDFALDYARPLMPNIIAIGGVNCAHKKLPQ</sequence>
<gene>
    <name evidence="11" type="primary">Ugt1a1_2</name>
    <name evidence="11" type="ORF">CHUBUR_R14569</name>
</gene>
<dbReference type="Gene3D" id="3.40.50.2000">
    <property type="entry name" value="Glycogen Phosphorylase B"/>
    <property type="match status" value="1"/>
</dbReference>
<dbReference type="EC" id="2.4.1.17" evidence="3"/>
<protein>
    <recommendedName>
        <fullName evidence="3">glucuronosyltransferase</fullName>
        <ecNumber evidence="3">2.4.1.17</ecNumber>
    </recommendedName>
</protein>
<comment type="caution">
    <text evidence="11">The sequence shown here is derived from an EMBL/GenBank/DDBJ whole genome shotgun (WGS) entry which is preliminary data.</text>
</comment>
<evidence type="ECO:0000313" key="12">
    <source>
        <dbReference type="Proteomes" id="UP000541181"/>
    </source>
</evidence>
<evidence type="ECO:0000313" key="11">
    <source>
        <dbReference type="EMBL" id="NWS59154.1"/>
    </source>
</evidence>
<dbReference type="InterPro" id="IPR050271">
    <property type="entry name" value="UDP-glycosyltransferase"/>
</dbReference>
<evidence type="ECO:0000256" key="4">
    <source>
        <dbReference type="ARBA" id="ARBA00022676"/>
    </source>
</evidence>
<feature type="non-terminal residue" evidence="11">
    <location>
        <position position="280"/>
    </location>
</feature>
<proteinExistence type="inferred from homology"/>
<evidence type="ECO:0000256" key="8">
    <source>
        <dbReference type="ARBA" id="ARBA00022989"/>
    </source>
</evidence>
<feature type="signal peptide" evidence="10">
    <location>
        <begin position="1"/>
        <end position="20"/>
    </location>
</feature>
<evidence type="ECO:0000256" key="2">
    <source>
        <dbReference type="ARBA" id="ARBA00009995"/>
    </source>
</evidence>
<dbReference type="InterPro" id="IPR002213">
    <property type="entry name" value="UDP_glucos_trans"/>
</dbReference>
<dbReference type="GO" id="GO:0015020">
    <property type="term" value="F:glucuronosyltransferase activity"/>
    <property type="evidence" value="ECO:0007669"/>
    <property type="project" value="UniProtKB-EC"/>
</dbReference>
<keyword evidence="6" id="KW-0812">Transmembrane</keyword>
<keyword evidence="7 10" id="KW-0732">Signal</keyword>
<dbReference type="PANTHER" id="PTHR48043:SF161">
    <property type="entry name" value="UDP GLUCURONOSYLTRANSFERASE FAMILY 1 MEMBER A1"/>
    <property type="match status" value="1"/>
</dbReference>
<evidence type="ECO:0000256" key="7">
    <source>
        <dbReference type="ARBA" id="ARBA00022729"/>
    </source>
</evidence>
<reference evidence="11 12" key="1">
    <citation type="submission" date="2019-09" db="EMBL/GenBank/DDBJ databases">
        <title>Bird 10,000 Genomes (B10K) Project - Family phase.</title>
        <authorList>
            <person name="Zhang G."/>
        </authorList>
    </citation>
    <scope>NUCLEOTIDE SEQUENCE [LARGE SCALE GENOMIC DNA]</scope>
    <source>
        <strain evidence="11">B10K-CU-031-22</strain>
    </source>
</reference>
<evidence type="ECO:0000256" key="5">
    <source>
        <dbReference type="ARBA" id="ARBA00022679"/>
    </source>
</evidence>
<dbReference type="Pfam" id="PF00201">
    <property type="entry name" value="UDPGT"/>
    <property type="match status" value="1"/>
</dbReference>
<keyword evidence="8" id="KW-1133">Transmembrane helix</keyword>
<organism evidence="11 12">
    <name type="scientific">Chunga burmeisteri</name>
    <name type="common">Black-legged seriema</name>
    <dbReference type="NCBI Taxonomy" id="1352770"/>
    <lineage>
        <taxon>Eukaryota</taxon>
        <taxon>Metazoa</taxon>
        <taxon>Chordata</taxon>
        <taxon>Craniata</taxon>
        <taxon>Vertebrata</taxon>
        <taxon>Euteleostomi</taxon>
        <taxon>Archelosauria</taxon>
        <taxon>Archosauria</taxon>
        <taxon>Dinosauria</taxon>
        <taxon>Saurischia</taxon>
        <taxon>Theropoda</taxon>
        <taxon>Coelurosauria</taxon>
        <taxon>Aves</taxon>
        <taxon>Neognathae</taxon>
        <taxon>Neoaves</taxon>
        <taxon>Telluraves</taxon>
        <taxon>Australaves</taxon>
        <taxon>Cariamiformes</taxon>
        <taxon>Cariamidae</taxon>
        <taxon>Chunga</taxon>
    </lineage>
</organism>